<evidence type="ECO:0000313" key="4">
    <source>
        <dbReference type="Proteomes" id="UP000634206"/>
    </source>
</evidence>
<dbReference type="Proteomes" id="UP000634206">
    <property type="component" value="Unassembled WGS sequence"/>
</dbReference>
<reference evidence="3" key="1">
    <citation type="submission" date="2021-01" db="EMBL/GenBank/DDBJ databases">
        <title>Modified the classification status of verrucomicrobia.</title>
        <authorList>
            <person name="Feng X."/>
        </authorList>
    </citation>
    <scope>NUCLEOTIDE SEQUENCE</scope>
    <source>
        <strain evidence="3">5K15</strain>
    </source>
</reference>
<evidence type="ECO:0000256" key="2">
    <source>
        <dbReference type="SAM" id="SignalP"/>
    </source>
</evidence>
<name>A0AAE2VBZ5_9BACT</name>
<feature type="compositionally biased region" description="Basic and acidic residues" evidence="1">
    <location>
        <begin position="97"/>
        <end position="123"/>
    </location>
</feature>
<evidence type="ECO:0000313" key="3">
    <source>
        <dbReference type="EMBL" id="MBK1854441.1"/>
    </source>
</evidence>
<dbReference type="RefSeq" id="WP_309489049.1">
    <property type="nucleotide sequence ID" value="NZ_JAENIG010000003.1"/>
</dbReference>
<dbReference type="AlphaFoldDB" id="A0AAE2VBZ5"/>
<keyword evidence="4" id="KW-1185">Reference proteome</keyword>
<proteinExistence type="predicted"/>
<dbReference type="EMBL" id="JAENIG010000003">
    <property type="protein sequence ID" value="MBK1854441.1"/>
    <property type="molecule type" value="Genomic_DNA"/>
</dbReference>
<gene>
    <name evidence="3" type="ORF">JIN83_05695</name>
</gene>
<protein>
    <submittedName>
        <fullName evidence="3">Uncharacterized protein</fullName>
    </submittedName>
</protein>
<feature type="region of interest" description="Disordered" evidence="1">
    <location>
        <begin position="97"/>
        <end position="124"/>
    </location>
</feature>
<organism evidence="3 4">
    <name type="scientific">Oceaniferula flava</name>
    <dbReference type="NCBI Taxonomy" id="2800421"/>
    <lineage>
        <taxon>Bacteria</taxon>
        <taxon>Pseudomonadati</taxon>
        <taxon>Verrucomicrobiota</taxon>
        <taxon>Verrucomicrobiia</taxon>
        <taxon>Verrucomicrobiales</taxon>
        <taxon>Verrucomicrobiaceae</taxon>
        <taxon>Oceaniferula</taxon>
    </lineage>
</organism>
<accession>A0AAE2VBZ5</accession>
<comment type="caution">
    <text evidence="3">The sequence shown here is derived from an EMBL/GenBank/DDBJ whole genome shotgun (WGS) entry which is preliminary data.</text>
</comment>
<sequence>MKKSMQHLTLSCTTLLGLTLWGGLASQFEAEDKLTFEPNPGCVKGSPYGKVLALAMQGPIDFYWHQGQTHEHIHILNADDHHDDGCANCGPECESKTSGDSHVAHSHSDHDHSHGHDHDHEQADSCGCCPEEPAPQMVTAETRKPLHTLAKERIEKMEAVAHRKTNGKPLSPAHQKYLQSVTEDKLRLAYELDPTNYTNYGNLHLFIATTNFGKGEADDSKAVALARETLSFCQHEEVDPSTWLTAASAAYNIIYHIGRYHDQFSVEEAKASLVDFDQCMETFENLLIKAVEEGRIVSEARFNELNTRAKYLKKLRTAQGVYMKRMMSTKVAEHTSSHPLSVK</sequence>
<evidence type="ECO:0000256" key="1">
    <source>
        <dbReference type="SAM" id="MobiDB-lite"/>
    </source>
</evidence>
<keyword evidence="2" id="KW-0732">Signal</keyword>
<feature type="signal peptide" evidence="2">
    <location>
        <begin position="1"/>
        <end position="30"/>
    </location>
</feature>
<feature type="chain" id="PRO_5042022436" evidence="2">
    <location>
        <begin position="31"/>
        <end position="343"/>
    </location>
</feature>